<keyword evidence="14" id="KW-0830">Ubiquinone</keyword>
<geneLocation type="mitochondrion" evidence="22"/>
<dbReference type="SUPFAM" id="SSF81648">
    <property type="entry name" value="a domain/subunit of cytochrome bc1 complex (Ubiquinol-cytochrome c reductase)"/>
    <property type="match status" value="1"/>
</dbReference>
<feature type="transmembrane region" description="Helical" evidence="19">
    <location>
        <begin position="220"/>
        <end position="245"/>
    </location>
</feature>
<dbReference type="InterPro" id="IPR048259">
    <property type="entry name" value="Cytochrome_b_N_euk/bac"/>
</dbReference>
<dbReference type="InterPro" id="IPR030689">
    <property type="entry name" value="Cytochrome_b"/>
</dbReference>
<feature type="transmembrane region" description="Helical" evidence="19">
    <location>
        <begin position="321"/>
        <end position="339"/>
    </location>
</feature>
<evidence type="ECO:0000256" key="7">
    <source>
        <dbReference type="ARBA" id="ARBA00022660"/>
    </source>
</evidence>
<feature type="transmembrane region" description="Helical" evidence="19">
    <location>
        <begin position="73"/>
        <end position="92"/>
    </location>
</feature>
<evidence type="ECO:0000256" key="5">
    <source>
        <dbReference type="ARBA" id="ARBA00022448"/>
    </source>
</evidence>
<evidence type="ECO:0000256" key="2">
    <source>
        <dbReference type="ARBA" id="ARBA00004448"/>
    </source>
</evidence>
<feature type="transmembrane region" description="Helical" evidence="19">
    <location>
        <begin position="140"/>
        <end position="158"/>
    </location>
</feature>
<dbReference type="InterPro" id="IPR048260">
    <property type="entry name" value="Cytochrome_b_C_euk/bac"/>
</dbReference>
<keyword evidence="10" id="KW-0999">Mitochondrion inner membrane</keyword>
<gene>
    <name evidence="22" type="primary">cytb</name>
</gene>
<comment type="cofactor">
    <cofactor evidence="18">
        <name>heme</name>
        <dbReference type="ChEBI" id="CHEBI:30413"/>
    </cofactor>
    <text evidence="18">Binds 2 heme groups non-covalently.</text>
</comment>
<dbReference type="SUPFAM" id="SSF81342">
    <property type="entry name" value="Transmembrane di-heme cytochromes"/>
    <property type="match status" value="1"/>
</dbReference>
<keyword evidence="11 19" id="KW-0249">Electron transport</keyword>
<evidence type="ECO:0000256" key="6">
    <source>
        <dbReference type="ARBA" id="ARBA00022617"/>
    </source>
</evidence>
<organism evidence="22">
    <name type="scientific">Vanhornia eucnemidarum</name>
    <dbReference type="NCBI Taxonomy" id="32432"/>
    <lineage>
        <taxon>Eukaryota</taxon>
        <taxon>Metazoa</taxon>
        <taxon>Ecdysozoa</taxon>
        <taxon>Arthropoda</taxon>
        <taxon>Hexapoda</taxon>
        <taxon>Insecta</taxon>
        <taxon>Pterygota</taxon>
        <taxon>Neoptera</taxon>
        <taxon>Endopterygota</taxon>
        <taxon>Hymenoptera</taxon>
        <taxon>Apocrita</taxon>
        <taxon>Proctotrupomorpha</taxon>
        <taxon>Proctotrupoidea</taxon>
        <taxon>Vanhorniidae</taxon>
        <taxon>Vanhornia</taxon>
    </lineage>
</organism>
<evidence type="ECO:0000256" key="4">
    <source>
        <dbReference type="ARBA" id="ARBA00013531"/>
    </source>
</evidence>
<comment type="similarity">
    <text evidence="19">Belongs to the cytochrome b family.</text>
</comment>
<keyword evidence="8 19" id="KW-0812">Transmembrane</keyword>
<feature type="binding site" description="axial binding residue" evidence="18">
    <location>
        <position position="97"/>
    </location>
    <ligand>
        <name>heme b</name>
        <dbReference type="ChEBI" id="CHEBI:60344"/>
        <label>b566</label>
    </ligand>
    <ligandPart>
        <name>Fe</name>
        <dbReference type="ChEBI" id="CHEBI:18248"/>
    </ligandPart>
</feature>
<evidence type="ECO:0000256" key="15">
    <source>
        <dbReference type="ARBA" id="ARBA00023128"/>
    </source>
</evidence>
<evidence type="ECO:0000313" key="22">
    <source>
        <dbReference type="EMBL" id="ABB92710.1"/>
    </source>
</evidence>
<evidence type="ECO:0000256" key="19">
    <source>
        <dbReference type="RuleBase" id="RU362117"/>
    </source>
</evidence>
<dbReference type="CDD" id="cd00284">
    <property type="entry name" value="Cytochrome_b_N"/>
    <property type="match status" value="1"/>
</dbReference>
<dbReference type="GO" id="GO:0008121">
    <property type="term" value="F:quinol-cytochrome-c reductase activity"/>
    <property type="evidence" value="ECO:0007669"/>
    <property type="project" value="InterPro"/>
</dbReference>
<feature type="domain" description="Cytochrome b/b6 C-terminal region profile" evidence="21">
    <location>
        <begin position="210"/>
        <end position="379"/>
    </location>
</feature>
<evidence type="ECO:0000259" key="21">
    <source>
        <dbReference type="PROSITE" id="PS51003"/>
    </source>
</evidence>
<evidence type="ECO:0000256" key="16">
    <source>
        <dbReference type="ARBA" id="ARBA00023136"/>
    </source>
</evidence>
<dbReference type="Gene3D" id="1.20.810.10">
    <property type="entry name" value="Cytochrome Bc1 Complex, Chain C"/>
    <property type="match status" value="1"/>
</dbReference>
<dbReference type="PANTHER" id="PTHR19271">
    <property type="entry name" value="CYTOCHROME B"/>
    <property type="match status" value="1"/>
</dbReference>
<dbReference type="Pfam" id="PF00032">
    <property type="entry name" value="Cytochrom_B_C"/>
    <property type="match status" value="1"/>
</dbReference>
<evidence type="ECO:0000256" key="13">
    <source>
        <dbReference type="ARBA" id="ARBA00023004"/>
    </source>
</evidence>
<keyword evidence="12 19" id="KW-1133">Transmembrane helix</keyword>
<keyword evidence="9 18" id="KW-0479">Metal-binding</keyword>
<dbReference type="CDD" id="cd00290">
    <property type="entry name" value="cytochrome_b_C"/>
    <property type="match status" value="1"/>
</dbReference>
<evidence type="ECO:0000256" key="14">
    <source>
        <dbReference type="ARBA" id="ARBA00023075"/>
    </source>
</evidence>
<dbReference type="InterPro" id="IPR036150">
    <property type="entry name" value="Cyt_b/b6_C_sf"/>
</dbReference>
<evidence type="ECO:0000256" key="11">
    <source>
        <dbReference type="ARBA" id="ARBA00022982"/>
    </source>
</evidence>
<keyword evidence="16 19" id="KW-0472">Membrane</keyword>
<keyword evidence="5 19" id="KW-0813">Transport</keyword>
<dbReference type="InterPro" id="IPR016174">
    <property type="entry name" value="Di-haem_cyt_TM"/>
</dbReference>
<dbReference type="PROSITE" id="PS51003">
    <property type="entry name" value="CYTB_CTER"/>
    <property type="match status" value="1"/>
</dbReference>
<dbReference type="InterPro" id="IPR005798">
    <property type="entry name" value="Cyt_b/b6_C"/>
</dbReference>
<evidence type="ECO:0000259" key="20">
    <source>
        <dbReference type="PROSITE" id="PS51002"/>
    </source>
</evidence>
<feature type="transmembrane region" description="Helical" evidence="19">
    <location>
        <begin position="178"/>
        <end position="199"/>
    </location>
</feature>
<dbReference type="EMBL" id="DQ302100">
    <property type="protein sequence ID" value="ABB92710.1"/>
    <property type="molecule type" value="Genomic_DNA"/>
</dbReference>
<feature type="binding site" description="axial binding residue" evidence="18">
    <location>
        <position position="182"/>
    </location>
    <ligand>
        <name>heme b</name>
        <dbReference type="ChEBI" id="CHEBI:60344"/>
        <label>b562</label>
    </ligand>
    <ligandPart>
        <name>Fe</name>
        <dbReference type="ChEBI" id="CHEBI:18248"/>
    </ligandPart>
</feature>
<feature type="domain" description="Cytochrome b/b6 N-terminal region profile" evidence="20">
    <location>
        <begin position="1"/>
        <end position="209"/>
    </location>
</feature>
<evidence type="ECO:0000256" key="17">
    <source>
        <dbReference type="PIRSR" id="PIRSR038885-1"/>
    </source>
</evidence>
<dbReference type="InterPro" id="IPR027387">
    <property type="entry name" value="Cytb/b6-like_sf"/>
</dbReference>
<name>Q0H2F1_9HYME</name>
<accession>Q0H2F1</accession>
<dbReference type="GO" id="GO:0046872">
    <property type="term" value="F:metal ion binding"/>
    <property type="evidence" value="ECO:0007669"/>
    <property type="project" value="UniProtKB-UniRule"/>
</dbReference>
<dbReference type="GO" id="GO:0045275">
    <property type="term" value="C:respiratory chain complex III"/>
    <property type="evidence" value="ECO:0007669"/>
    <property type="project" value="InterPro"/>
</dbReference>
<comment type="function">
    <text evidence="1 19">Component of the ubiquinol-cytochrome c reductase complex (complex III or cytochrome b-c1 complex) that is part of the mitochondrial respiratory chain. The b-c1 complex mediates electron transfer from ubiquinol to cytochrome c. Contributes to the generation of a proton gradient across the mitochondrial membrane that is then used for ATP synthesis.</text>
</comment>
<dbReference type="InterPro" id="IPR005797">
    <property type="entry name" value="Cyt_b/b6_N"/>
</dbReference>
<feature type="binding site" description="axial binding residue" evidence="18">
    <location>
        <position position="196"/>
    </location>
    <ligand>
        <name>heme b</name>
        <dbReference type="ChEBI" id="CHEBI:60344"/>
        <label>b566</label>
    </ligand>
    <ligandPart>
        <name>Fe</name>
        <dbReference type="ChEBI" id="CHEBI:18248"/>
    </ligandPart>
</feature>
<proteinExistence type="inferred from homology"/>
<feature type="binding site" evidence="17">
    <location>
        <position position="201"/>
    </location>
    <ligand>
        <name>a ubiquinone</name>
        <dbReference type="ChEBI" id="CHEBI:16389"/>
    </ligand>
</feature>
<evidence type="ECO:0000256" key="8">
    <source>
        <dbReference type="ARBA" id="ARBA00022692"/>
    </source>
</evidence>
<dbReference type="GO" id="GO:0005743">
    <property type="term" value="C:mitochondrial inner membrane"/>
    <property type="evidence" value="ECO:0007669"/>
    <property type="project" value="UniProtKB-SubCell"/>
</dbReference>
<evidence type="ECO:0000256" key="12">
    <source>
        <dbReference type="ARBA" id="ARBA00022989"/>
    </source>
</evidence>
<comment type="subunit">
    <text evidence="3">The main subunits of complex b-c1 are: cytochrome b, cytochrome c1 and the Rieske protein.</text>
</comment>
<dbReference type="GO" id="GO:0016491">
    <property type="term" value="F:oxidoreductase activity"/>
    <property type="evidence" value="ECO:0007669"/>
    <property type="project" value="UniProtKB-UniRule"/>
</dbReference>
<evidence type="ECO:0000256" key="1">
    <source>
        <dbReference type="ARBA" id="ARBA00002566"/>
    </source>
</evidence>
<evidence type="ECO:0000256" key="3">
    <source>
        <dbReference type="ARBA" id="ARBA00011649"/>
    </source>
</evidence>
<keyword evidence="6 18" id="KW-0349">Heme</keyword>
<feature type="transmembrane region" description="Helical" evidence="19">
    <location>
        <begin position="30"/>
        <end position="52"/>
    </location>
</feature>
<sequence length="379" mass="44473">MKSFKNINYLSKTLNKSIINLPSPININMWWNFGSLLGLCLMIQVISGIFLTMHYTPNVHMAFDSIIHIHQNVNLGWLIRLMHMNGASYSLFVYSIHIGRGMYFNSFLLKNTWLVGSIILLMTMMIAFMGYVLPWGQMSFWGATVITNLLSSIPYIGSTITNWLWGGFSVNNPTLNRFYTLHFILPFMLIILILMHFMFLHETGSNNPLGTNSNLYKINFHLYFTWKDIVGFIIMVLMILLMNMFNPYYVSDPENFTPANSFITPIHIQPEWYFLFAYTILRSIPNKLGGVIALMLSILILMIMPFFMINKMMSIKYYPINQIYFWLFVNCVILLTWMGSNPIEYPFILISQILTTFYFTYFIMNPLLMKFWDSLIFYH</sequence>
<feature type="transmembrane region" description="Helical" evidence="19">
    <location>
        <begin position="288"/>
        <end position="309"/>
    </location>
</feature>
<keyword evidence="7 19" id="KW-0679">Respiratory chain</keyword>
<comment type="cofactor">
    <cofactor evidence="19">
        <name>heme b</name>
        <dbReference type="ChEBI" id="CHEBI:60344"/>
    </cofactor>
    <text evidence="19">Binds 2 heme groups non-covalently.</text>
</comment>
<evidence type="ECO:0000256" key="10">
    <source>
        <dbReference type="ARBA" id="ARBA00022792"/>
    </source>
</evidence>
<dbReference type="PROSITE" id="PS51002">
    <property type="entry name" value="CYTB_NTER"/>
    <property type="match status" value="1"/>
</dbReference>
<dbReference type="Pfam" id="PF00033">
    <property type="entry name" value="Cytochrome_B"/>
    <property type="match status" value="1"/>
</dbReference>
<comment type="subcellular location">
    <subcellularLocation>
        <location evidence="2">Mitochondrion inner membrane</location>
        <topology evidence="2">Multi-pass membrane protein</topology>
    </subcellularLocation>
</comment>
<feature type="binding site" description="axial binding residue" evidence="18">
    <location>
        <position position="83"/>
    </location>
    <ligand>
        <name>heme b</name>
        <dbReference type="ChEBI" id="CHEBI:60344"/>
        <label>b562</label>
    </ligand>
    <ligandPart>
        <name>Fe</name>
        <dbReference type="ChEBI" id="CHEBI:18248"/>
    </ligandPart>
</feature>
<dbReference type="AlphaFoldDB" id="Q0H2F1"/>
<evidence type="ECO:0000256" key="18">
    <source>
        <dbReference type="PIRSR" id="PIRSR038885-2"/>
    </source>
</evidence>
<protein>
    <recommendedName>
        <fullName evidence="4 19">Cytochrome b</fullName>
    </recommendedName>
</protein>
<evidence type="ECO:0000256" key="9">
    <source>
        <dbReference type="ARBA" id="ARBA00022723"/>
    </source>
</evidence>
<keyword evidence="13 18" id="KW-0408">Iron</keyword>
<dbReference type="PANTHER" id="PTHR19271:SF16">
    <property type="entry name" value="CYTOCHROME B"/>
    <property type="match status" value="1"/>
</dbReference>
<feature type="transmembrane region" description="Helical" evidence="19">
    <location>
        <begin position="112"/>
        <end position="133"/>
    </location>
</feature>
<keyword evidence="15 19" id="KW-0496">Mitochondrion</keyword>
<dbReference type="PIRSF" id="PIRSF038885">
    <property type="entry name" value="COB"/>
    <property type="match status" value="1"/>
</dbReference>
<feature type="transmembrane region" description="Helical" evidence="19">
    <location>
        <begin position="345"/>
        <end position="364"/>
    </location>
</feature>
<reference evidence="22" key="1">
    <citation type="journal article" date="2006" name="Genome">
        <title>Mitochondrial genomes of Vanhornia eucnemidarum (Apocrita: Vanhorniidae) and Primeuchroeus spp. (Aculeata: Chrysididae): Evidence of rearranged mitochondrial genomes within the Apocrita (Insecta: Hymenoptera).</title>
        <authorList>
            <person name="Castro L.R."/>
            <person name="Ruberu K."/>
            <person name="Dowton M."/>
        </authorList>
    </citation>
    <scope>NUCLEOTIDE SEQUENCE</scope>
</reference>
<dbReference type="GO" id="GO:0006122">
    <property type="term" value="P:mitochondrial electron transport, ubiquinol to cytochrome c"/>
    <property type="evidence" value="ECO:0007669"/>
    <property type="project" value="TreeGrafter"/>
</dbReference>